<reference evidence="1 2" key="1">
    <citation type="journal article" date="2019" name="Nat. Ecol. Evol.">
        <title>Megaphylogeny resolves global patterns of mushroom evolution.</title>
        <authorList>
            <person name="Varga T."/>
            <person name="Krizsan K."/>
            <person name="Foldi C."/>
            <person name="Dima B."/>
            <person name="Sanchez-Garcia M."/>
            <person name="Sanchez-Ramirez S."/>
            <person name="Szollosi G.J."/>
            <person name="Szarkandi J.G."/>
            <person name="Papp V."/>
            <person name="Albert L."/>
            <person name="Andreopoulos W."/>
            <person name="Angelini C."/>
            <person name="Antonin V."/>
            <person name="Barry K.W."/>
            <person name="Bougher N.L."/>
            <person name="Buchanan P."/>
            <person name="Buyck B."/>
            <person name="Bense V."/>
            <person name="Catcheside P."/>
            <person name="Chovatia M."/>
            <person name="Cooper J."/>
            <person name="Damon W."/>
            <person name="Desjardin D."/>
            <person name="Finy P."/>
            <person name="Geml J."/>
            <person name="Haridas S."/>
            <person name="Hughes K."/>
            <person name="Justo A."/>
            <person name="Karasinski D."/>
            <person name="Kautmanova I."/>
            <person name="Kiss B."/>
            <person name="Kocsube S."/>
            <person name="Kotiranta H."/>
            <person name="LaButti K.M."/>
            <person name="Lechner B.E."/>
            <person name="Liimatainen K."/>
            <person name="Lipzen A."/>
            <person name="Lukacs Z."/>
            <person name="Mihaltcheva S."/>
            <person name="Morgado L.N."/>
            <person name="Niskanen T."/>
            <person name="Noordeloos M.E."/>
            <person name="Ohm R.A."/>
            <person name="Ortiz-Santana B."/>
            <person name="Ovrebo C."/>
            <person name="Racz N."/>
            <person name="Riley R."/>
            <person name="Savchenko A."/>
            <person name="Shiryaev A."/>
            <person name="Soop K."/>
            <person name="Spirin V."/>
            <person name="Szebenyi C."/>
            <person name="Tomsovsky M."/>
            <person name="Tulloss R.E."/>
            <person name="Uehling J."/>
            <person name="Grigoriev I.V."/>
            <person name="Vagvolgyi C."/>
            <person name="Papp T."/>
            <person name="Martin F.M."/>
            <person name="Miettinen O."/>
            <person name="Hibbett D.S."/>
            <person name="Nagy L.G."/>
        </authorList>
    </citation>
    <scope>NUCLEOTIDE SEQUENCE [LARGE SCALE GENOMIC DNA]</scope>
    <source>
        <strain evidence="1 2">CBS 166.37</strain>
    </source>
</reference>
<name>A0A5C3LF45_9AGAR</name>
<dbReference type="AlphaFoldDB" id="A0A5C3LF45"/>
<feature type="non-terminal residue" evidence="1">
    <location>
        <position position="1"/>
    </location>
</feature>
<organism evidence="1 2">
    <name type="scientific">Crucibulum laeve</name>
    <dbReference type="NCBI Taxonomy" id="68775"/>
    <lineage>
        <taxon>Eukaryota</taxon>
        <taxon>Fungi</taxon>
        <taxon>Dikarya</taxon>
        <taxon>Basidiomycota</taxon>
        <taxon>Agaricomycotina</taxon>
        <taxon>Agaricomycetes</taxon>
        <taxon>Agaricomycetidae</taxon>
        <taxon>Agaricales</taxon>
        <taxon>Agaricineae</taxon>
        <taxon>Nidulariaceae</taxon>
        <taxon>Crucibulum</taxon>
    </lineage>
</organism>
<evidence type="ECO:0000313" key="2">
    <source>
        <dbReference type="Proteomes" id="UP000308652"/>
    </source>
</evidence>
<proteinExistence type="predicted"/>
<keyword evidence="2" id="KW-1185">Reference proteome</keyword>
<dbReference type="EMBL" id="ML213744">
    <property type="protein sequence ID" value="TFK31487.1"/>
    <property type="molecule type" value="Genomic_DNA"/>
</dbReference>
<protein>
    <submittedName>
        <fullName evidence="1">Uncharacterized protein</fullName>
    </submittedName>
</protein>
<sequence length="70" mass="8386">EEETITLLLQHESQWTHIFDFPTLRWFDFPWPVLSSSPPTYPPELTFENVSAYMLAPFSLSDRVRTREWV</sequence>
<dbReference type="Proteomes" id="UP000308652">
    <property type="component" value="Unassembled WGS sequence"/>
</dbReference>
<gene>
    <name evidence="1" type="ORF">BDQ12DRAFT_618820</name>
</gene>
<accession>A0A5C3LF45</accession>
<evidence type="ECO:0000313" key="1">
    <source>
        <dbReference type="EMBL" id="TFK31487.1"/>
    </source>
</evidence>